<name>A0A814B9N1_ADIRI</name>
<accession>A0A814B9N1</accession>
<dbReference type="EMBL" id="CAJNOR010000469">
    <property type="protein sequence ID" value="CAF0923747.1"/>
    <property type="molecule type" value="Genomic_DNA"/>
</dbReference>
<dbReference type="OrthoDB" id="10007155at2759"/>
<evidence type="ECO:0000313" key="3">
    <source>
        <dbReference type="EMBL" id="CAF0923747.1"/>
    </source>
</evidence>
<comment type="caution">
    <text evidence="3">The sequence shown here is derived from an EMBL/GenBank/DDBJ whole genome shotgun (WGS) entry which is preliminary data.</text>
</comment>
<gene>
    <name evidence="2" type="ORF">EDS130_LOCUS7924</name>
    <name evidence="3" type="ORF">XAT740_LOCUS9183</name>
</gene>
<sequence>MLSPASSSRPPRNPPAIADSQYDMTTGYSSSSYTRWPRALAKTPNIGRGSHSISARRNQYQNEPFSDILHSQHPQSGGLTYATVHHPRRSLLSNLLP</sequence>
<evidence type="ECO:0000313" key="4">
    <source>
        <dbReference type="Proteomes" id="UP000663828"/>
    </source>
</evidence>
<evidence type="ECO:0000256" key="1">
    <source>
        <dbReference type="SAM" id="MobiDB-lite"/>
    </source>
</evidence>
<protein>
    <submittedName>
        <fullName evidence="3">Uncharacterized protein</fullName>
    </submittedName>
</protein>
<organism evidence="3 4">
    <name type="scientific">Adineta ricciae</name>
    <name type="common">Rotifer</name>
    <dbReference type="NCBI Taxonomy" id="249248"/>
    <lineage>
        <taxon>Eukaryota</taxon>
        <taxon>Metazoa</taxon>
        <taxon>Spiralia</taxon>
        <taxon>Gnathifera</taxon>
        <taxon>Rotifera</taxon>
        <taxon>Eurotatoria</taxon>
        <taxon>Bdelloidea</taxon>
        <taxon>Adinetida</taxon>
        <taxon>Adinetidae</taxon>
        <taxon>Adineta</taxon>
    </lineage>
</organism>
<proteinExistence type="predicted"/>
<keyword evidence="4" id="KW-1185">Reference proteome</keyword>
<dbReference type="Proteomes" id="UP000663828">
    <property type="component" value="Unassembled WGS sequence"/>
</dbReference>
<evidence type="ECO:0000313" key="2">
    <source>
        <dbReference type="EMBL" id="CAF0863321.1"/>
    </source>
</evidence>
<dbReference type="AlphaFoldDB" id="A0A814B9N1"/>
<reference evidence="3" key="1">
    <citation type="submission" date="2021-02" db="EMBL/GenBank/DDBJ databases">
        <authorList>
            <person name="Nowell W R."/>
        </authorList>
    </citation>
    <scope>NUCLEOTIDE SEQUENCE</scope>
</reference>
<dbReference type="Proteomes" id="UP000663852">
    <property type="component" value="Unassembled WGS sequence"/>
</dbReference>
<dbReference type="EMBL" id="CAJNOJ010000024">
    <property type="protein sequence ID" value="CAF0863321.1"/>
    <property type="molecule type" value="Genomic_DNA"/>
</dbReference>
<feature type="region of interest" description="Disordered" evidence="1">
    <location>
        <begin position="1"/>
        <end position="35"/>
    </location>
</feature>
<feature type="compositionally biased region" description="Low complexity" evidence="1">
    <location>
        <begin position="1"/>
        <end position="10"/>
    </location>
</feature>
<feature type="compositionally biased region" description="Polar residues" evidence="1">
    <location>
        <begin position="22"/>
        <end position="34"/>
    </location>
</feature>